<keyword evidence="5 7" id="KW-0238">DNA-binding</keyword>
<dbReference type="InterPro" id="IPR005748">
    <property type="entry name" value="DNA_mismatch_repair_MutS"/>
</dbReference>
<sequence length="841" mass="95505">MGKKDITYTPMMQQYLDIKKDYADAIVFFRLGDFYEMFFEDAILASKELEIALTGRDAGVKERVPMCGVPYHAMIPYAQRLIQKGYKIAIVEQVTEPGNGLVKREVVKLITPGMIMDEGILDASNYNYIGALVQDKLKYHLAYADLSTGDLSLMTDLAEADVIKQILVLNIKEIVLEKDQKRLEDKIRPYALISYTHGTLELSMVEGLEPYSKLAVSRLLHYLSDTQRSDIKQFNKLNLIEPEAFLKVDYQSRLSLEISESIGKRNTQTLLSTMDHTITALGSRRLRKMVDEPSRDQAVLNERYDTIDALQKNIILLNELRESLKGVYDLRRITSRIATKNASGKDLAQLRQTLSKLPAIKTVLRDYQQLITDGLNQNIQDFGELYELLDRAVELDPPLTLKEGGLIKYGYNPELDELKRASTDGKSWMMAFETSEKERTGIKNLKVGYNRVFGYYIEISKGSLEMVLPEFGYERKQTLSTGERYVTPLLKEKEAYLLSAGEKELALEYELFVALRETVSHYTKDLQILSDHISFIDVMANFAFIAKKYRYVRPQLQDTQTVRIINGRHPVVERALEGNFVENNIEINESGILLITGPNMSGKSTYMRMLAQIVVLAQIGSFVPADLAELPIFDAIYTRIGASNDLSAGQSTFMVEMLEANEAIRNATKQSLLIFDEIGRGTATYDGMALAQAIIEYVHEKIKAITLFSTHYHELTVLEQTLKRLKNIHVSAVEEKHSIVFLHKIKEGPTDKSYGINVAELAKLPKTLIYRADEILKHLEADKKKTALLNLFNFDSLDEMTTNYVSKSEEHVVETIKETDINSLSPIDALLLIKKLQDELK</sequence>
<dbReference type="InterPro" id="IPR036187">
    <property type="entry name" value="DNA_mismatch_repair_MutS_sf"/>
</dbReference>
<evidence type="ECO:0000259" key="10">
    <source>
        <dbReference type="PROSITE" id="PS00486"/>
    </source>
</evidence>
<keyword evidence="3 7" id="KW-0227">DNA damage</keyword>
<comment type="caution">
    <text evidence="11">The sequence shown here is derived from an EMBL/GenBank/DDBJ whole genome shotgun (WGS) entry which is preliminary data.</text>
</comment>
<dbReference type="InterPro" id="IPR007696">
    <property type="entry name" value="DNA_mismatch_repair_MutS_core"/>
</dbReference>
<dbReference type="SUPFAM" id="SSF48334">
    <property type="entry name" value="DNA repair protein MutS, domain III"/>
    <property type="match status" value="1"/>
</dbReference>
<keyword evidence="12" id="KW-1185">Reference proteome</keyword>
<name>A0ABT2PWS7_9MOLU</name>
<dbReference type="RefSeq" id="WP_262096714.1">
    <property type="nucleotide sequence ID" value="NZ_JAOEGN010000013.1"/>
</dbReference>
<evidence type="ECO:0000256" key="5">
    <source>
        <dbReference type="ARBA" id="ARBA00023125"/>
    </source>
</evidence>
<dbReference type="InterPro" id="IPR016151">
    <property type="entry name" value="DNA_mismatch_repair_MutS_N"/>
</dbReference>
<reference evidence="12" key="1">
    <citation type="submission" date="2023-07" db="EMBL/GenBank/DDBJ databases">
        <title>Novel Mycoplasma species identified in domestic and wild animals.</title>
        <authorList>
            <person name="Volokhov D.V."/>
            <person name="Furtak V.A."/>
            <person name="Zagorodnyaya T.A."/>
        </authorList>
    </citation>
    <scope>NUCLEOTIDE SEQUENCE [LARGE SCALE GENOMIC DNA]</scope>
    <source>
        <strain evidence="12">92-19</strain>
    </source>
</reference>
<evidence type="ECO:0000313" key="11">
    <source>
        <dbReference type="EMBL" id="MCU0105405.1"/>
    </source>
</evidence>
<dbReference type="InterPro" id="IPR036678">
    <property type="entry name" value="MutS_con_dom_sf"/>
</dbReference>
<dbReference type="InterPro" id="IPR045076">
    <property type="entry name" value="MutS"/>
</dbReference>
<dbReference type="HAMAP" id="MF_00096">
    <property type="entry name" value="MutS"/>
    <property type="match status" value="1"/>
</dbReference>
<evidence type="ECO:0000256" key="8">
    <source>
        <dbReference type="NCBIfam" id="TIGR01070"/>
    </source>
</evidence>
<dbReference type="SUPFAM" id="SSF53150">
    <property type="entry name" value="DNA repair protein MutS, domain II"/>
    <property type="match status" value="1"/>
</dbReference>
<dbReference type="NCBIfam" id="TIGR01070">
    <property type="entry name" value="mutS1"/>
    <property type="match status" value="1"/>
</dbReference>
<evidence type="ECO:0000256" key="2">
    <source>
        <dbReference type="ARBA" id="ARBA00022741"/>
    </source>
</evidence>
<evidence type="ECO:0000256" key="7">
    <source>
        <dbReference type="HAMAP-Rule" id="MF_00096"/>
    </source>
</evidence>
<dbReference type="InterPro" id="IPR007695">
    <property type="entry name" value="DNA_mismatch_repair_MutS-lik_N"/>
</dbReference>
<feature type="domain" description="DNA mismatch repair proteins mutS family" evidence="10">
    <location>
        <begin position="671"/>
        <end position="687"/>
    </location>
</feature>
<keyword evidence="6 7" id="KW-0234">DNA repair</keyword>
<dbReference type="InterPro" id="IPR000432">
    <property type="entry name" value="DNA_mismatch_repair_MutS_C"/>
</dbReference>
<dbReference type="InterPro" id="IPR007860">
    <property type="entry name" value="DNA_mmatch_repair_MutS_con_dom"/>
</dbReference>
<dbReference type="PANTHER" id="PTHR11361:SF34">
    <property type="entry name" value="DNA MISMATCH REPAIR PROTEIN MSH1, MITOCHONDRIAL"/>
    <property type="match status" value="1"/>
</dbReference>
<dbReference type="InterPro" id="IPR007861">
    <property type="entry name" value="DNA_mismatch_repair_MutS_clamp"/>
</dbReference>
<dbReference type="InterPro" id="IPR027417">
    <property type="entry name" value="P-loop_NTPase"/>
</dbReference>
<organism evidence="11 12">
    <name type="scientific">Paracholeplasma vituli</name>
    <dbReference type="NCBI Taxonomy" id="69473"/>
    <lineage>
        <taxon>Bacteria</taxon>
        <taxon>Bacillati</taxon>
        <taxon>Mycoplasmatota</taxon>
        <taxon>Mollicutes</taxon>
        <taxon>Acholeplasmatales</taxon>
        <taxon>Acholeplasmataceae</taxon>
        <taxon>Paracholeplasma</taxon>
    </lineage>
</organism>
<dbReference type="SUPFAM" id="SSF55271">
    <property type="entry name" value="DNA repair protein MutS, domain I"/>
    <property type="match status" value="1"/>
</dbReference>
<keyword evidence="2 7" id="KW-0547">Nucleotide-binding</keyword>
<dbReference type="NCBIfam" id="NF003810">
    <property type="entry name" value="PRK05399.1"/>
    <property type="match status" value="1"/>
</dbReference>
<evidence type="ECO:0000256" key="3">
    <source>
        <dbReference type="ARBA" id="ARBA00022763"/>
    </source>
</evidence>
<dbReference type="Pfam" id="PF05190">
    <property type="entry name" value="MutS_IV"/>
    <property type="match status" value="1"/>
</dbReference>
<keyword evidence="4 7" id="KW-0067">ATP-binding</keyword>
<dbReference type="Pfam" id="PF05192">
    <property type="entry name" value="MutS_III"/>
    <property type="match status" value="1"/>
</dbReference>
<evidence type="ECO:0000313" key="12">
    <source>
        <dbReference type="Proteomes" id="UP001209076"/>
    </source>
</evidence>
<dbReference type="Gene3D" id="3.40.50.300">
    <property type="entry name" value="P-loop containing nucleotide triphosphate hydrolases"/>
    <property type="match status" value="1"/>
</dbReference>
<gene>
    <name evidence="7 11" type="primary">mutS</name>
    <name evidence="11" type="ORF">N7603_07020</name>
</gene>
<dbReference type="CDD" id="cd03284">
    <property type="entry name" value="ABC_MutS1"/>
    <property type="match status" value="1"/>
</dbReference>
<evidence type="ECO:0000256" key="4">
    <source>
        <dbReference type="ARBA" id="ARBA00022840"/>
    </source>
</evidence>
<dbReference type="Gene3D" id="1.10.1420.10">
    <property type="match status" value="2"/>
</dbReference>
<comment type="function">
    <text evidence="7">This protein is involved in the repair of mismatches in DNA. It is possible that it carries out the mismatch recognition step. This protein has a weak ATPase activity.</text>
</comment>
<proteinExistence type="inferred from homology"/>
<evidence type="ECO:0000256" key="6">
    <source>
        <dbReference type="ARBA" id="ARBA00023204"/>
    </source>
</evidence>
<feature type="binding site" evidence="7">
    <location>
        <begin position="597"/>
        <end position="604"/>
    </location>
    <ligand>
        <name>ATP</name>
        <dbReference type="ChEBI" id="CHEBI:30616"/>
    </ligand>
</feature>
<comment type="similarity">
    <text evidence="1 7 9">Belongs to the DNA mismatch repair MutS family.</text>
</comment>
<dbReference type="Gene3D" id="3.40.1170.10">
    <property type="entry name" value="DNA repair protein MutS, domain I"/>
    <property type="match status" value="1"/>
</dbReference>
<dbReference type="Pfam" id="PF01624">
    <property type="entry name" value="MutS_I"/>
    <property type="match status" value="1"/>
</dbReference>
<dbReference type="Pfam" id="PF05188">
    <property type="entry name" value="MutS_II"/>
    <property type="match status" value="1"/>
</dbReference>
<dbReference type="PIRSF" id="PIRSF037677">
    <property type="entry name" value="DNA_mis_repair_Msh6"/>
    <property type="match status" value="1"/>
</dbReference>
<dbReference type="Gene3D" id="3.30.420.110">
    <property type="entry name" value="MutS, connector domain"/>
    <property type="match status" value="1"/>
</dbReference>
<dbReference type="Proteomes" id="UP001209076">
    <property type="component" value="Unassembled WGS sequence"/>
</dbReference>
<accession>A0ABT2PWS7</accession>
<evidence type="ECO:0000256" key="1">
    <source>
        <dbReference type="ARBA" id="ARBA00006271"/>
    </source>
</evidence>
<dbReference type="SMART" id="SM00534">
    <property type="entry name" value="MUTSac"/>
    <property type="match status" value="1"/>
</dbReference>
<dbReference type="PROSITE" id="PS00486">
    <property type="entry name" value="DNA_MISMATCH_REPAIR_2"/>
    <property type="match status" value="1"/>
</dbReference>
<dbReference type="InterPro" id="IPR017261">
    <property type="entry name" value="DNA_mismatch_repair_MutS/MSH"/>
</dbReference>
<dbReference type="Pfam" id="PF00488">
    <property type="entry name" value="MutS_V"/>
    <property type="match status" value="1"/>
</dbReference>
<dbReference type="EMBL" id="JAOEGN010000013">
    <property type="protein sequence ID" value="MCU0105405.1"/>
    <property type="molecule type" value="Genomic_DNA"/>
</dbReference>
<evidence type="ECO:0000256" key="9">
    <source>
        <dbReference type="RuleBase" id="RU003756"/>
    </source>
</evidence>
<dbReference type="PANTHER" id="PTHR11361">
    <property type="entry name" value="DNA MISMATCH REPAIR PROTEIN MUTS FAMILY MEMBER"/>
    <property type="match status" value="1"/>
</dbReference>
<dbReference type="SUPFAM" id="SSF52540">
    <property type="entry name" value="P-loop containing nucleoside triphosphate hydrolases"/>
    <property type="match status" value="1"/>
</dbReference>
<dbReference type="SMART" id="SM00533">
    <property type="entry name" value="MUTSd"/>
    <property type="match status" value="1"/>
</dbReference>
<protein>
    <recommendedName>
        <fullName evidence="7 8">DNA mismatch repair protein MutS</fullName>
    </recommendedName>
</protein>